<keyword evidence="4" id="KW-1185">Reference proteome</keyword>
<feature type="region of interest" description="Disordered" evidence="1">
    <location>
        <begin position="81"/>
        <end position="213"/>
    </location>
</feature>
<feature type="transmembrane region" description="Helical" evidence="2">
    <location>
        <begin position="9"/>
        <end position="28"/>
    </location>
</feature>
<reference evidence="3 4" key="1">
    <citation type="submission" date="2019-08" db="EMBL/GenBank/DDBJ databases">
        <title>In-depth cultivation of the pig gut microbiome towards novel bacterial diversity and tailored functional studies.</title>
        <authorList>
            <person name="Wylensek D."/>
            <person name="Hitch T.C.A."/>
            <person name="Clavel T."/>
        </authorList>
    </citation>
    <scope>NUCLEOTIDE SEQUENCE [LARGE SCALE GENOMIC DNA]</scope>
    <source>
        <strain evidence="3 4">Oil-RF-744-WCA-WT-10</strain>
    </source>
</reference>
<accession>A0A6L5XG44</accession>
<dbReference type="RefSeq" id="WP_154327678.1">
    <property type="nucleotide sequence ID" value="NZ_CP045696.1"/>
</dbReference>
<keyword evidence="2" id="KW-1133">Transmembrane helix</keyword>
<dbReference type="EMBL" id="VULT01000022">
    <property type="protein sequence ID" value="MSS18481.1"/>
    <property type="molecule type" value="Genomic_DNA"/>
</dbReference>
<comment type="caution">
    <text evidence="3">The sequence shown here is derived from an EMBL/GenBank/DDBJ whole genome shotgun (WGS) entry which is preliminary data.</text>
</comment>
<evidence type="ECO:0000256" key="2">
    <source>
        <dbReference type="SAM" id="Phobius"/>
    </source>
</evidence>
<protein>
    <submittedName>
        <fullName evidence="3">Uncharacterized protein</fullName>
    </submittedName>
</protein>
<organism evidence="3 4">
    <name type="scientific">Sodaliphilus pleomorphus</name>
    <dbReference type="NCBI Taxonomy" id="2606626"/>
    <lineage>
        <taxon>Bacteria</taxon>
        <taxon>Pseudomonadati</taxon>
        <taxon>Bacteroidota</taxon>
        <taxon>Bacteroidia</taxon>
        <taxon>Bacteroidales</taxon>
        <taxon>Muribaculaceae</taxon>
        <taxon>Sodaliphilus</taxon>
    </lineage>
</organism>
<evidence type="ECO:0000313" key="4">
    <source>
        <dbReference type="Proteomes" id="UP000483362"/>
    </source>
</evidence>
<dbReference type="Proteomes" id="UP000483362">
    <property type="component" value="Unassembled WGS sequence"/>
</dbReference>
<keyword evidence="2" id="KW-0472">Membrane</keyword>
<feature type="compositionally biased region" description="Gly residues" evidence="1">
    <location>
        <begin position="201"/>
        <end position="213"/>
    </location>
</feature>
<evidence type="ECO:0000313" key="3">
    <source>
        <dbReference type="EMBL" id="MSS18481.1"/>
    </source>
</evidence>
<name>A0A6L5XG44_9BACT</name>
<keyword evidence="2" id="KW-0812">Transmembrane</keyword>
<dbReference type="AlphaFoldDB" id="A0A6L5XG44"/>
<gene>
    <name evidence="3" type="ORF">FYJ29_12050</name>
</gene>
<feature type="compositionally biased region" description="Gly residues" evidence="1">
    <location>
        <begin position="184"/>
        <end position="194"/>
    </location>
</feature>
<sequence length="295" mass="30951">MEQNNRSKIWSLVITLLLSVAIVMFLLYDNLSVQYPPKGMEKLAQMDQDSIYVDMMADVPLGGAQELESGENMATVNNEAEDGPAAANQGPDQPAQPQAEGDDREDAGQPSPVQPRTITSAAPSPMKVKETSKPVHQPKPGAAKHEKPTSPTRVKAATATKTTGTAASSSQSRAIGQRMRNAFGKGGSNTGSGTGRSTASGAGGTSASGHGSLGSGLDGYTVAHWGRPHSRYEGTVVVRVHVSARGQVTRAEIAGGTISDAAARQSCLSESYKCRFSVPLNRTTEGIGTIIWRFV</sequence>
<feature type="compositionally biased region" description="Low complexity" evidence="1">
    <location>
        <begin position="152"/>
        <end position="174"/>
    </location>
</feature>
<evidence type="ECO:0000256" key="1">
    <source>
        <dbReference type="SAM" id="MobiDB-lite"/>
    </source>
</evidence>
<proteinExistence type="predicted"/>